<reference evidence="2 3" key="1">
    <citation type="journal article" date="2022" name="bioRxiv">
        <title>Ecology and evolution of chlamydial symbionts of arthropods.</title>
        <authorList>
            <person name="Halter T."/>
            <person name="Koestlbacher S."/>
            <person name="Collingro A."/>
            <person name="Sixt B.S."/>
            <person name="Toenshoff E.R."/>
            <person name="Hendrickx F."/>
            <person name="Kostanjsek R."/>
            <person name="Horn M."/>
        </authorList>
    </citation>
    <scope>NUCLEOTIDE SEQUENCE [LARGE SCALE GENOMIC DNA]</scope>
    <source>
        <strain evidence="2">W744xW776</strain>
    </source>
</reference>
<dbReference type="EMBL" id="CP075587">
    <property type="protein sequence ID" value="QYF48386.1"/>
    <property type="molecule type" value="Genomic_DNA"/>
</dbReference>
<accession>A0ABX8UZT6</accession>
<evidence type="ECO:0000256" key="1">
    <source>
        <dbReference type="SAM" id="Phobius"/>
    </source>
</evidence>
<keyword evidence="1" id="KW-0812">Transmembrane</keyword>
<feature type="transmembrane region" description="Helical" evidence="1">
    <location>
        <begin position="5"/>
        <end position="24"/>
    </location>
</feature>
<keyword evidence="1" id="KW-1133">Transmembrane helix</keyword>
<protein>
    <submittedName>
        <fullName evidence="2">Uncharacterized protein</fullName>
    </submittedName>
</protein>
<dbReference type="Proteomes" id="UP000826014">
    <property type="component" value="Chromosome"/>
</dbReference>
<gene>
    <name evidence="2" type="ORF">RHABOEDO_000541</name>
</gene>
<organism evidence="2 3">
    <name type="scientific">Candidatus Rhabdochlamydia oedothoracis</name>
    <dbReference type="NCBI Taxonomy" id="2720720"/>
    <lineage>
        <taxon>Bacteria</taxon>
        <taxon>Pseudomonadati</taxon>
        <taxon>Chlamydiota</taxon>
        <taxon>Chlamydiia</taxon>
        <taxon>Parachlamydiales</taxon>
        <taxon>Candidatus Rhabdochlamydiaceae</taxon>
        <taxon>Candidatus Rhabdochlamydia</taxon>
    </lineage>
</organism>
<evidence type="ECO:0000313" key="2">
    <source>
        <dbReference type="EMBL" id="QYF48386.1"/>
    </source>
</evidence>
<proteinExistence type="predicted"/>
<keyword evidence="3" id="KW-1185">Reference proteome</keyword>
<feature type="transmembrane region" description="Helical" evidence="1">
    <location>
        <begin position="30"/>
        <end position="50"/>
    </location>
</feature>
<keyword evidence="1" id="KW-0472">Membrane</keyword>
<evidence type="ECO:0000313" key="3">
    <source>
        <dbReference type="Proteomes" id="UP000826014"/>
    </source>
</evidence>
<name>A0ABX8UZT6_9BACT</name>
<sequence>MLIAYCLLLIAYCLLLIAYCLLLIAYCLLLIAYCLLLIAYCLLLIAYWLCKRSNDLLLKNALYQSGPYKRKDMPYNKKWLHKEFEKKITVVNWKAAQRDVENFLRPKDRKFVENWNAAFFQKQIEKIELVSM</sequence>